<evidence type="ECO:0000259" key="7">
    <source>
        <dbReference type="Pfam" id="PF22939"/>
    </source>
</evidence>
<dbReference type="RefSeq" id="XP_060280237.1">
    <property type="nucleotide sequence ID" value="XM_060428862.1"/>
</dbReference>
<dbReference type="Gene3D" id="2.130.10.10">
    <property type="entry name" value="YVTN repeat-like/Quinoprotein amine dehydrogenase"/>
    <property type="match status" value="2"/>
</dbReference>
<feature type="domain" description="GPI inositol-deacylase PGAP1-like alpha/beta" evidence="6">
    <location>
        <begin position="114"/>
        <end position="217"/>
    </location>
</feature>
<sequence length="1592" mass="177660">MTISRRELGGQGPSTPRPARGAVRVDVRSPVTALSSIQGIPGLDDGKSTASATRFTSSWTRNRHDKDDEEGARGPIGLRLLHSSPAPLIDLIFVHGLRGGSIKTWRKGNDPRCFWPQFWLPMEPAFEHASIHSFGYDSDWASSTPSILNIHDFGQVLLEEMRNSPSLRDKGERPIILIGHSMGGLVIKKAFILAQNVPDFKNRVRCIFFLATPHRGSGHAATLNNLLTVSGIMSSRHYLADLATGSTSIQLINDDFERCAHDLPIFTFYETLGMLPAISSALIVEKNSAILGRGYKNERVQYVHANHRDICKFESPNDHNYVTVKNALACAVEDLLIDVSATKREESREQMTTLRSFLGVPASPDEHHQGVEGSCRWIEARDDFQDWRDCAEEVVAEALAETGGKNLSIFWVHANPGTGKTVLTSHVISHLREFQLECAYHYFHVGDKASQSLGPFLRSMCYQMAMSNPVIRENLLKLCYEGASFDLDDFWAIWTKVFRKGILQARVHTPQYWVIDAMDESHKYQEFFTMLRGENPAFPLRIFMTSRNIHDMQRLQQSLESSASLFCIEIPVQDTINDIRSYIQSRIDSLPLGSFTDREELAINILDKSNACFLWVRLVLDELENVYSSESITKVLERIPGGMLPYYERTVKAMTANTLEKHIAKAVLVWTVASARKLTISELSVALKLDINTALPSAKIAVEGLCGQLVSVDNDSGLVDLIHPTAREFLLSEAAGEFMVSKPAAHERIALTCLKLLSRGEMRRPRNRPISQIQRQSEASPFLGYALMQFPEHIYAPSSKSDELLFAMDRFFKSNVLSWIERLALNDNLHCLVRASKNLRAYLSRRPNRGPGLSSQLRNIDGWSTDLSRLVTQFGDALSYNPSSIYLLIPPLCPSGSSIYQQFGKRPDSLSVVGVKNNAWDDCVAYVGFGDDVAVAVSCGENLIAVGMESGDVNLYNHRSYQKEGFIHHKHPVDLVHLTDRFIAICTTKAIVFQELDGNTIWESRLRFRCLLLTSSDDSIIAISQHGHLLRWDKMSGALLEDQNVEYRNYDVPTMHNGLVARAPHVASISPDMEMLALGYRGGSVCLWDIREAELTGWARDEAGRLAAKVLFNPDPNINLLLVIYTDHGLALYETWSGNLVRTHTMPNEIGLLSAACSPDGRTLVTTDTRGNMHIWDFESLSVLYHVLSPFPSFRILNFTSDGSSVVDVMDSAMRIWSPAVLVRKNLEEDASTSDDAIQLAVTEGAYESHKNATIMTLCSHPSLPVVFAGKYNSQVVAFGTKGEKPTTVLYSHSQTAFVMELAISRNDIIASSDVAGVVQVRKLESSTMKIELLLAEIHMTAKVKQLCFSADGEYLLVGTTSSDHVYRVIDGSCVGSWAFDKHERKTWRWLLLPHEDKEKQHFTLLMDGVIRRYNAQSFPAPLESPEIRLQYDLDEGDVETGINTAVVSTSTRTLVLEVRHHSNLLMSSSTMFLFDLSKVPPPATGSPSDIILKPLSDVLPKHCKHFVGFSEPTKSIVFVHQNSWISSIDLPSLEEKRYTQHFFVPKDYLAGSSGAEGLPVKTVGDDVVFCLHGELIAVKNGLTFREVKALE</sequence>
<dbReference type="InterPro" id="IPR027417">
    <property type="entry name" value="P-loop_NTPase"/>
</dbReference>
<keyword evidence="4" id="KW-0378">Hydrolase</keyword>
<dbReference type="Pfam" id="PF07819">
    <property type="entry name" value="PGAP1"/>
    <property type="match status" value="1"/>
</dbReference>
<dbReference type="InterPro" id="IPR056884">
    <property type="entry name" value="NPHP3-like_N"/>
</dbReference>
<dbReference type="Proteomes" id="UP001244011">
    <property type="component" value="Unassembled WGS sequence"/>
</dbReference>
<dbReference type="GO" id="GO:0005789">
    <property type="term" value="C:endoplasmic reticulum membrane"/>
    <property type="evidence" value="ECO:0007669"/>
    <property type="project" value="UniProtKB-SubCell"/>
</dbReference>
<evidence type="ECO:0000256" key="4">
    <source>
        <dbReference type="RuleBase" id="RU365011"/>
    </source>
</evidence>
<evidence type="ECO:0000256" key="3">
    <source>
        <dbReference type="ARBA" id="ARBA00022737"/>
    </source>
</evidence>
<dbReference type="GeneID" id="85312049"/>
<dbReference type="Pfam" id="PF22939">
    <property type="entry name" value="WHD_GPIID"/>
    <property type="match status" value="1"/>
</dbReference>
<evidence type="ECO:0000259" key="8">
    <source>
        <dbReference type="Pfam" id="PF24883"/>
    </source>
</evidence>
<dbReference type="PANTHER" id="PTHR10039">
    <property type="entry name" value="AMELOGENIN"/>
    <property type="match status" value="1"/>
</dbReference>
<accession>A0AAJ0FJ56</accession>
<comment type="similarity">
    <text evidence="4">Belongs to the GPI inositol-deacylase family.</text>
</comment>
<keyword evidence="4" id="KW-0813">Transport</keyword>
<dbReference type="InterPro" id="IPR015943">
    <property type="entry name" value="WD40/YVTN_repeat-like_dom_sf"/>
</dbReference>
<dbReference type="SUPFAM" id="SSF82171">
    <property type="entry name" value="DPP6 N-terminal domain-like"/>
    <property type="match status" value="2"/>
</dbReference>
<keyword evidence="10" id="KW-1185">Reference proteome</keyword>
<dbReference type="EMBL" id="MU839023">
    <property type="protein sequence ID" value="KAK1764024.1"/>
    <property type="molecule type" value="Genomic_DNA"/>
</dbReference>
<proteinExistence type="inferred from homology"/>
<keyword evidence="4" id="KW-0256">Endoplasmic reticulum</keyword>
<dbReference type="InterPro" id="IPR054471">
    <property type="entry name" value="GPIID_WHD"/>
</dbReference>
<evidence type="ECO:0000313" key="10">
    <source>
        <dbReference type="Proteomes" id="UP001244011"/>
    </source>
</evidence>
<protein>
    <recommendedName>
        <fullName evidence="2 4">GPI inositol-deacylase</fullName>
        <ecNumber evidence="4">3.1.-.-</ecNumber>
    </recommendedName>
</protein>
<dbReference type="InterPro" id="IPR012908">
    <property type="entry name" value="PGAP1-ab_dom-like"/>
</dbReference>
<gene>
    <name evidence="9" type="ORF">QBC33DRAFT_548570</name>
</gene>
<dbReference type="EC" id="3.1.-.-" evidence="4"/>
<feature type="domain" description="Nephrocystin 3-like N-terminal" evidence="8">
    <location>
        <begin position="373"/>
        <end position="547"/>
    </location>
</feature>
<evidence type="ECO:0000256" key="2">
    <source>
        <dbReference type="ARBA" id="ARBA00015856"/>
    </source>
</evidence>
<dbReference type="SUPFAM" id="SSF52540">
    <property type="entry name" value="P-loop containing nucleoside triphosphate hydrolases"/>
    <property type="match status" value="1"/>
</dbReference>
<evidence type="ECO:0000256" key="5">
    <source>
        <dbReference type="SAM" id="MobiDB-lite"/>
    </source>
</evidence>
<dbReference type="SUPFAM" id="SSF53474">
    <property type="entry name" value="alpha/beta-Hydrolases"/>
    <property type="match status" value="1"/>
</dbReference>
<dbReference type="Gene3D" id="3.40.50.1820">
    <property type="entry name" value="alpha/beta hydrolase"/>
    <property type="match status" value="1"/>
</dbReference>
<feature type="region of interest" description="Disordered" evidence="5">
    <location>
        <begin position="1"/>
        <end position="71"/>
    </location>
</feature>
<comment type="function">
    <text evidence="1 4">Involved in inositol deacylation of GPI-anchored proteins which plays important roles in the quality control and ER-associated degradation of GPI-anchored proteins.</text>
</comment>
<dbReference type="GO" id="GO:0016788">
    <property type="term" value="F:hydrolase activity, acting on ester bonds"/>
    <property type="evidence" value="ECO:0007669"/>
    <property type="project" value="InterPro"/>
</dbReference>
<name>A0AAJ0FJ56_9PEZI</name>
<organism evidence="9 10">
    <name type="scientific">Phialemonium atrogriseum</name>
    <dbReference type="NCBI Taxonomy" id="1093897"/>
    <lineage>
        <taxon>Eukaryota</taxon>
        <taxon>Fungi</taxon>
        <taxon>Dikarya</taxon>
        <taxon>Ascomycota</taxon>
        <taxon>Pezizomycotina</taxon>
        <taxon>Sordariomycetes</taxon>
        <taxon>Sordariomycetidae</taxon>
        <taxon>Cephalothecales</taxon>
        <taxon>Cephalothecaceae</taxon>
        <taxon>Phialemonium</taxon>
    </lineage>
</organism>
<evidence type="ECO:0000256" key="1">
    <source>
        <dbReference type="ARBA" id="ARBA00003496"/>
    </source>
</evidence>
<reference evidence="9" key="1">
    <citation type="submission" date="2023-06" db="EMBL/GenBank/DDBJ databases">
        <title>Genome-scale phylogeny and comparative genomics of the fungal order Sordariales.</title>
        <authorList>
            <consortium name="Lawrence Berkeley National Laboratory"/>
            <person name="Hensen N."/>
            <person name="Bonometti L."/>
            <person name="Westerberg I."/>
            <person name="Brannstrom I.O."/>
            <person name="Guillou S."/>
            <person name="Cros-Aarteil S."/>
            <person name="Calhoun S."/>
            <person name="Haridas S."/>
            <person name="Kuo A."/>
            <person name="Mondo S."/>
            <person name="Pangilinan J."/>
            <person name="Riley R."/>
            <person name="Labutti K."/>
            <person name="Andreopoulos B."/>
            <person name="Lipzen A."/>
            <person name="Chen C."/>
            <person name="Yanf M."/>
            <person name="Daum C."/>
            <person name="Ng V."/>
            <person name="Clum A."/>
            <person name="Steindorff A."/>
            <person name="Ohm R."/>
            <person name="Martin F."/>
            <person name="Silar P."/>
            <person name="Natvig D."/>
            <person name="Lalanne C."/>
            <person name="Gautier V."/>
            <person name="Ament-Velasquez S.L."/>
            <person name="Kruys A."/>
            <person name="Hutchinson M.I."/>
            <person name="Powell A.J."/>
            <person name="Barry K."/>
            <person name="Miller A.N."/>
            <person name="Grigoriev I.V."/>
            <person name="Debuchy R."/>
            <person name="Gladieux P."/>
            <person name="Thoren M.H."/>
            <person name="Johannesson H."/>
        </authorList>
    </citation>
    <scope>NUCLEOTIDE SEQUENCE</scope>
    <source>
        <strain evidence="9">8032-3</strain>
    </source>
</reference>
<keyword evidence="4" id="KW-0653">Protein transport</keyword>
<dbReference type="SMART" id="SM00320">
    <property type="entry name" value="WD40"/>
    <property type="match status" value="4"/>
</dbReference>
<dbReference type="PANTHER" id="PTHR10039:SF16">
    <property type="entry name" value="GPI INOSITOL-DEACYLASE"/>
    <property type="match status" value="1"/>
</dbReference>
<dbReference type="InterPro" id="IPR001680">
    <property type="entry name" value="WD40_rpt"/>
</dbReference>
<comment type="caution">
    <text evidence="9">The sequence shown here is derived from an EMBL/GenBank/DDBJ whole genome shotgun (WGS) entry which is preliminary data.</text>
</comment>
<keyword evidence="4" id="KW-0472">Membrane</keyword>
<feature type="domain" description="GPI inositol-deacylase winged helix" evidence="7">
    <location>
        <begin position="653"/>
        <end position="737"/>
    </location>
</feature>
<feature type="compositionally biased region" description="Polar residues" evidence="5">
    <location>
        <begin position="48"/>
        <end position="60"/>
    </location>
</feature>
<dbReference type="InterPro" id="IPR029058">
    <property type="entry name" value="AB_hydrolase_fold"/>
</dbReference>
<dbReference type="GO" id="GO:0015031">
    <property type="term" value="P:protein transport"/>
    <property type="evidence" value="ECO:0007669"/>
    <property type="project" value="UniProtKB-KW"/>
</dbReference>
<comment type="subcellular location">
    <subcellularLocation>
        <location evidence="4">Endoplasmic reticulum membrane</location>
    </subcellularLocation>
</comment>
<evidence type="ECO:0000313" key="9">
    <source>
        <dbReference type="EMBL" id="KAK1764024.1"/>
    </source>
</evidence>
<dbReference type="Pfam" id="PF24883">
    <property type="entry name" value="NPHP3_N"/>
    <property type="match status" value="1"/>
</dbReference>
<dbReference type="Gene3D" id="3.40.50.300">
    <property type="entry name" value="P-loop containing nucleotide triphosphate hydrolases"/>
    <property type="match status" value="1"/>
</dbReference>
<keyword evidence="3" id="KW-0677">Repeat</keyword>
<evidence type="ECO:0000259" key="6">
    <source>
        <dbReference type="Pfam" id="PF07819"/>
    </source>
</evidence>